<gene>
    <name evidence="1" type="ORF">V3H18_04855</name>
</gene>
<evidence type="ECO:0000313" key="1">
    <source>
        <dbReference type="EMBL" id="MEF3365859.1"/>
    </source>
</evidence>
<name>A0ABU7XFC8_9HYPH</name>
<dbReference type="Proteomes" id="UP001350748">
    <property type="component" value="Unassembled WGS sequence"/>
</dbReference>
<sequence length="84" mass="9208">MTDSNDGLPRVDPRWAADRKTHIAIATAIHAIADGERSAEAIWDAPTDAEIEQVMMAVQDYIERGDFDAKADGHYQWGAGVIVL</sequence>
<proteinExistence type="predicted"/>
<accession>A0ABU7XFC8</accession>
<evidence type="ECO:0000313" key="2">
    <source>
        <dbReference type="Proteomes" id="UP001350748"/>
    </source>
</evidence>
<dbReference type="RefSeq" id="WP_332080797.1">
    <property type="nucleotide sequence ID" value="NZ_JAZHYN010000009.1"/>
</dbReference>
<comment type="caution">
    <text evidence="1">The sequence shown here is derived from an EMBL/GenBank/DDBJ whole genome shotgun (WGS) entry which is preliminary data.</text>
</comment>
<organism evidence="1 2">
    <name type="scientific">Methylocystis borbori</name>
    <dbReference type="NCBI Taxonomy" id="3118750"/>
    <lineage>
        <taxon>Bacteria</taxon>
        <taxon>Pseudomonadati</taxon>
        <taxon>Pseudomonadota</taxon>
        <taxon>Alphaproteobacteria</taxon>
        <taxon>Hyphomicrobiales</taxon>
        <taxon>Methylocystaceae</taxon>
        <taxon>Methylocystis</taxon>
    </lineage>
</organism>
<reference evidence="1 2" key="1">
    <citation type="submission" date="2024-02" db="EMBL/GenBank/DDBJ databases">
        <authorList>
            <person name="Grouzdev D."/>
        </authorList>
    </citation>
    <scope>NUCLEOTIDE SEQUENCE [LARGE SCALE GENOMIC DNA]</scope>
    <source>
        <strain evidence="1 2">9N</strain>
    </source>
</reference>
<keyword evidence="2" id="KW-1185">Reference proteome</keyword>
<dbReference type="EMBL" id="JAZHYN010000009">
    <property type="protein sequence ID" value="MEF3365859.1"/>
    <property type="molecule type" value="Genomic_DNA"/>
</dbReference>
<protein>
    <submittedName>
        <fullName evidence="1">Uncharacterized protein</fullName>
    </submittedName>
</protein>